<dbReference type="AlphaFoldDB" id="A0A1Y2AE13"/>
<keyword evidence="1" id="KW-0472">Membrane</keyword>
<organism evidence="3 4">
    <name type="scientific">Neocallimastix californiae</name>
    <dbReference type="NCBI Taxonomy" id="1754190"/>
    <lineage>
        <taxon>Eukaryota</taxon>
        <taxon>Fungi</taxon>
        <taxon>Fungi incertae sedis</taxon>
        <taxon>Chytridiomycota</taxon>
        <taxon>Chytridiomycota incertae sedis</taxon>
        <taxon>Neocallimastigomycetes</taxon>
        <taxon>Neocallimastigales</taxon>
        <taxon>Neocallimastigaceae</taxon>
        <taxon>Neocallimastix</taxon>
    </lineage>
</organism>
<feature type="signal peptide" evidence="2">
    <location>
        <begin position="1"/>
        <end position="23"/>
    </location>
</feature>
<protein>
    <recommendedName>
        <fullName evidence="5">Periplasmic binding protein-like II</fullName>
    </recommendedName>
</protein>
<accession>A0A1Y2AE13</accession>
<keyword evidence="1" id="KW-0812">Transmembrane</keyword>
<keyword evidence="1" id="KW-1133">Transmembrane helix</keyword>
<sequence length="665" mass="78224">MKFIILCFSLIIVFINNEAFVKAQNVIKLLMCSHYNNFNTETKFITEKIESYINKDNTFPDKIKVDITMKNENDYLKELRKIGTERINRYDIYMIEDRYITDYLPYISNLNGALLRSDVELNPIIEKSFIQDCMRYSRLYNKTTLKCMPFSMDFGLLITQKNLPQITSLKSLKESIKKELKASDPNKKIYGFGSQYRGKSILYRFMEWSYYYGLNEDKIFIHNNFENALKGIADLRKEINEILPNELAEQDINDEKNSEIILNNFIDKKILVYHGWYSALGYIKDKINLNEFNYYYFPSSERNKYSLARIKYNLVVSKASNNTYLSKKIVNYLTNDLEFQREYSRNFFHISPISIINGENLKNLSLSNLHPINFPDNVISTNILYKENDPIIITDIKPRSWSVVESNLVVTLQKFFKSKVSELNDKYIISTLKELNNDIGTIYDSTIDTLKFNFSSIKSYGGIPVLVITIEVIYLIITIFFITTKCYKYGIKKILNYHTPVFYISSHLSVILAIVGYYFMFDPPYFIVKGTVNLNLQDKTTYNVISKCSYRMWSFDLSLNLLFLALINKFYVVLNQLRSQLAFYRYRSNSLLIIYSMLCFEFATKLLITFVNPNEIRVEFLHYHYLDTGYYSCNFDFEGPTLLIMKTSVDYYPAQYITMLIIGNV</sequence>
<feature type="transmembrane region" description="Helical" evidence="1">
    <location>
        <begin position="501"/>
        <end position="520"/>
    </location>
</feature>
<name>A0A1Y2AE13_9FUNG</name>
<dbReference type="EMBL" id="MCOG01000279">
    <property type="protein sequence ID" value="ORY20799.1"/>
    <property type="molecule type" value="Genomic_DNA"/>
</dbReference>
<gene>
    <name evidence="3" type="ORF">LY90DRAFT_516487</name>
</gene>
<keyword evidence="2" id="KW-0732">Signal</keyword>
<feature type="chain" id="PRO_5013367842" description="Periplasmic binding protein-like II" evidence="2">
    <location>
        <begin position="24"/>
        <end position="665"/>
    </location>
</feature>
<comment type="caution">
    <text evidence="3">The sequence shown here is derived from an EMBL/GenBank/DDBJ whole genome shotgun (WGS) entry which is preliminary data.</text>
</comment>
<feature type="transmembrane region" description="Helical" evidence="1">
    <location>
        <begin position="552"/>
        <end position="571"/>
    </location>
</feature>
<feature type="transmembrane region" description="Helical" evidence="1">
    <location>
        <begin position="460"/>
        <end position="481"/>
    </location>
</feature>
<evidence type="ECO:0000313" key="4">
    <source>
        <dbReference type="Proteomes" id="UP000193920"/>
    </source>
</evidence>
<dbReference type="Gene3D" id="3.40.190.10">
    <property type="entry name" value="Periplasmic binding protein-like II"/>
    <property type="match status" value="1"/>
</dbReference>
<feature type="transmembrane region" description="Helical" evidence="1">
    <location>
        <begin position="592"/>
        <end position="611"/>
    </location>
</feature>
<keyword evidence="4" id="KW-1185">Reference proteome</keyword>
<reference evidence="3 4" key="1">
    <citation type="submission" date="2016-08" db="EMBL/GenBank/DDBJ databases">
        <title>A Parts List for Fungal Cellulosomes Revealed by Comparative Genomics.</title>
        <authorList>
            <consortium name="DOE Joint Genome Institute"/>
            <person name="Haitjema C.H."/>
            <person name="Gilmore S.P."/>
            <person name="Henske J.K."/>
            <person name="Solomon K.V."/>
            <person name="De Groot R."/>
            <person name="Kuo A."/>
            <person name="Mondo S.J."/>
            <person name="Salamov A.A."/>
            <person name="Labutti K."/>
            <person name="Zhao Z."/>
            <person name="Chiniquy J."/>
            <person name="Barry K."/>
            <person name="Brewer H.M."/>
            <person name="Purvine S.O."/>
            <person name="Wright A.T."/>
            <person name="Boxma B."/>
            <person name="Van Alen T."/>
            <person name="Hackstein J.H."/>
            <person name="Baker S.E."/>
            <person name="Grigoriev I.V."/>
            <person name="O'Malley M.A."/>
        </authorList>
    </citation>
    <scope>NUCLEOTIDE SEQUENCE [LARGE SCALE GENOMIC DNA]</scope>
    <source>
        <strain evidence="3 4">G1</strain>
    </source>
</reference>
<dbReference type="Proteomes" id="UP000193920">
    <property type="component" value="Unassembled WGS sequence"/>
</dbReference>
<dbReference type="SUPFAM" id="SSF53850">
    <property type="entry name" value="Periplasmic binding protein-like II"/>
    <property type="match status" value="1"/>
</dbReference>
<proteinExistence type="predicted"/>
<evidence type="ECO:0008006" key="5">
    <source>
        <dbReference type="Google" id="ProtNLM"/>
    </source>
</evidence>
<evidence type="ECO:0000256" key="2">
    <source>
        <dbReference type="SAM" id="SignalP"/>
    </source>
</evidence>
<evidence type="ECO:0000313" key="3">
    <source>
        <dbReference type="EMBL" id="ORY20799.1"/>
    </source>
</evidence>
<evidence type="ECO:0000256" key="1">
    <source>
        <dbReference type="SAM" id="Phobius"/>
    </source>
</evidence>